<keyword evidence="1" id="KW-0812">Transmembrane</keyword>
<dbReference type="RefSeq" id="WP_137682825.1">
    <property type="nucleotide sequence ID" value="NZ_BIXZ01000001.1"/>
</dbReference>
<gene>
    <name evidence="2" type="ORF">Harman_11270</name>
</gene>
<dbReference type="EMBL" id="BIXZ01000001">
    <property type="protein sequence ID" value="GCF13192.1"/>
    <property type="molecule type" value="Genomic_DNA"/>
</dbReference>
<proteinExistence type="predicted"/>
<comment type="caution">
    <text evidence="2">The sequence shown here is derived from an EMBL/GenBank/DDBJ whole genome shotgun (WGS) entry which is preliminary data.</text>
</comment>
<name>A0A4C2EFQ5_9EURY</name>
<organism evidence="2 3">
    <name type="scientific">Haloarcula mannanilytica</name>
    <dbReference type="NCBI Taxonomy" id="2509225"/>
    <lineage>
        <taxon>Archaea</taxon>
        <taxon>Methanobacteriati</taxon>
        <taxon>Methanobacteriota</taxon>
        <taxon>Stenosarchaea group</taxon>
        <taxon>Halobacteria</taxon>
        <taxon>Halobacteriales</taxon>
        <taxon>Haloarculaceae</taxon>
        <taxon>Haloarcula</taxon>
    </lineage>
</organism>
<reference evidence="2 3" key="1">
    <citation type="submission" date="2019-02" db="EMBL/GenBank/DDBJ databases">
        <title>Haloarcula mannanilyticum sp. nov., a mannan degrading haloarchaeon isolated from commercial salt.</title>
        <authorList>
            <person name="Enomoto S."/>
            <person name="Shimane Y."/>
            <person name="Kamekura M."/>
            <person name="Ito T."/>
            <person name="Moriya O."/>
            <person name="Ihara K."/>
            <person name="Takahashi-Ando N."/>
            <person name="Fukushima Y."/>
            <person name="Yoshida Y."/>
            <person name="Usama R."/>
            <person name="Takai K."/>
            <person name="Minegishi H."/>
        </authorList>
    </citation>
    <scope>NUCLEOTIDE SEQUENCE [LARGE SCALE GENOMIC DNA]</scope>
    <source>
        <strain evidence="2 3">MD130-1</strain>
    </source>
</reference>
<evidence type="ECO:0008006" key="4">
    <source>
        <dbReference type="Google" id="ProtNLM"/>
    </source>
</evidence>
<dbReference type="AlphaFoldDB" id="A0A4C2EFQ5"/>
<evidence type="ECO:0000313" key="3">
    <source>
        <dbReference type="Proteomes" id="UP000304382"/>
    </source>
</evidence>
<protein>
    <recommendedName>
        <fullName evidence="4">LexA-binding, inner membrane-associated hydrolase</fullName>
    </recommendedName>
</protein>
<dbReference type="Proteomes" id="UP000304382">
    <property type="component" value="Unassembled WGS sequence"/>
</dbReference>
<dbReference type="OrthoDB" id="200338at2157"/>
<feature type="transmembrane region" description="Helical" evidence="1">
    <location>
        <begin position="119"/>
        <end position="144"/>
    </location>
</feature>
<keyword evidence="1" id="KW-0472">Membrane</keyword>
<sequence>MLFPTHLVAAGLLSRVTRLSPWWLVVGAALPDVVDKPLGLLGVVDLYHSVGHAALLVVLMVPIALSGRAGLATAVGWVSHLLLDALHVVVNGRPGDALFLGWPLTVPPDPLAIPPGSFIWYYLGTPSFYLDVLLWVALAVVVVAERRDSSDAVADQ</sequence>
<evidence type="ECO:0000313" key="2">
    <source>
        <dbReference type="EMBL" id="GCF13192.1"/>
    </source>
</evidence>
<accession>A0A4C2EFQ5</accession>
<keyword evidence="3" id="KW-1185">Reference proteome</keyword>
<keyword evidence="1" id="KW-1133">Transmembrane helix</keyword>
<evidence type="ECO:0000256" key="1">
    <source>
        <dbReference type="SAM" id="Phobius"/>
    </source>
</evidence>